<feature type="transmembrane region" description="Helical" evidence="2">
    <location>
        <begin position="328"/>
        <end position="354"/>
    </location>
</feature>
<gene>
    <name evidence="3" type="ORF">E6O75_ATG06178</name>
</gene>
<feature type="transmembrane region" description="Helical" evidence="2">
    <location>
        <begin position="264"/>
        <end position="282"/>
    </location>
</feature>
<feature type="transmembrane region" description="Helical" evidence="2">
    <location>
        <begin position="288"/>
        <end position="308"/>
    </location>
</feature>
<feature type="compositionally biased region" description="Polar residues" evidence="1">
    <location>
        <begin position="19"/>
        <end position="32"/>
    </location>
</feature>
<dbReference type="STRING" id="86259.A0A4Z1NWR2"/>
<dbReference type="InterPro" id="IPR016833">
    <property type="entry name" value="Put_Na-Bile_cotransptr"/>
</dbReference>
<feature type="transmembrane region" description="Helical" evidence="2">
    <location>
        <begin position="93"/>
        <end position="111"/>
    </location>
</feature>
<dbReference type="PANTHER" id="PTHR18640:SF5">
    <property type="entry name" value="SODIUM_BILE ACID COTRANSPORTER 7"/>
    <property type="match status" value="1"/>
</dbReference>
<dbReference type="Pfam" id="PF13593">
    <property type="entry name" value="SBF_like"/>
    <property type="match status" value="1"/>
</dbReference>
<feature type="transmembrane region" description="Helical" evidence="2">
    <location>
        <begin position="366"/>
        <end position="385"/>
    </location>
</feature>
<keyword evidence="2" id="KW-1133">Transmembrane helix</keyword>
<dbReference type="InterPro" id="IPR038770">
    <property type="entry name" value="Na+/solute_symporter_sf"/>
</dbReference>
<dbReference type="Proteomes" id="UP000298493">
    <property type="component" value="Unassembled WGS sequence"/>
</dbReference>
<feature type="region of interest" description="Disordered" evidence="1">
    <location>
        <begin position="426"/>
        <end position="457"/>
    </location>
</feature>
<dbReference type="EMBL" id="SNSC02000013">
    <property type="protein sequence ID" value="TID19057.1"/>
    <property type="molecule type" value="Genomic_DNA"/>
</dbReference>
<organism evidence="3 4">
    <name type="scientific">Venturia nashicola</name>
    <dbReference type="NCBI Taxonomy" id="86259"/>
    <lineage>
        <taxon>Eukaryota</taxon>
        <taxon>Fungi</taxon>
        <taxon>Dikarya</taxon>
        <taxon>Ascomycota</taxon>
        <taxon>Pezizomycotina</taxon>
        <taxon>Dothideomycetes</taxon>
        <taxon>Pleosporomycetidae</taxon>
        <taxon>Venturiales</taxon>
        <taxon>Venturiaceae</taxon>
        <taxon>Venturia</taxon>
    </lineage>
</organism>
<feature type="region of interest" description="Disordered" evidence="1">
    <location>
        <begin position="1"/>
        <end position="45"/>
    </location>
</feature>
<feature type="compositionally biased region" description="Basic and acidic residues" evidence="1">
    <location>
        <begin position="1"/>
        <end position="18"/>
    </location>
</feature>
<comment type="caution">
    <text evidence="3">The sequence shown here is derived from an EMBL/GenBank/DDBJ whole genome shotgun (WGS) entry which is preliminary data.</text>
</comment>
<dbReference type="GO" id="GO:0005886">
    <property type="term" value="C:plasma membrane"/>
    <property type="evidence" value="ECO:0007669"/>
    <property type="project" value="TreeGrafter"/>
</dbReference>
<evidence type="ECO:0000313" key="3">
    <source>
        <dbReference type="EMBL" id="TID19057.1"/>
    </source>
</evidence>
<proteinExistence type="predicted"/>
<feature type="transmembrane region" description="Helical" evidence="2">
    <location>
        <begin position="397"/>
        <end position="419"/>
    </location>
</feature>
<feature type="transmembrane region" description="Helical" evidence="2">
    <location>
        <begin position="64"/>
        <end position="81"/>
    </location>
</feature>
<name>A0A4Z1NWR2_9PEZI</name>
<evidence type="ECO:0000256" key="1">
    <source>
        <dbReference type="SAM" id="MobiDB-lite"/>
    </source>
</evidence>
<sequence length="457" mass="49988">MSSSHEKDVLPSDDKSESEGQNDGQKIQSQPASSSENSNSGLDTPAQGGARLVKSGLWYVKDQWFLIALGILIAIASQVQVPASHQELKTTVVTYLCVSIIFLITGCTLPTRTLIESYSRWKIHLFVQVQSFLMTSAVMFGVVSAAATNKDFMDPGLLIGELVETSIEAQAPMSMQASGTNQHAGLIFSGCLPTTISSNVVMTGQAHGNTALTVVQSTLGNFLGPFLSPVLISMYTSTGAWYTKVLPHDDGGYGEIYRRVFKQLGLSIFVPLVAGQIIQNIFPKQTKIIFTRFKLSKLASICLLVLIWQTYDQAFSSRAFQSIKASNIVFIVFMSIALFFIFLAVCFFTSTMWLPRQDTISVCYCVPAKTPAMGVPLANVMFLGLSTQLKSKIQIPMVIYQGLQIVAGSLLTMAFRHWIQPEEEAKARAKLEEEEHNAATRSEPARQLQEADNAPAA</sequence>
<protein>
    <submittedName>
        <fullName evidence="3">Sodium bile acid symporter family protein</fullName>
    </submittedName>
</protein>
<feature type="transmembrane region" description="Helical" evidence="2">
    <location>
        <begin position="222"/>
        <end position="243"/>
    </location>
</feature>
<keyword evidence="2" id="KW-0472">Membrane</keyword>
<keyword evidence="4" id="KW-1185">Reference proteome</keyword>
<evidence type="ECO:0000313" key="4">
    <source>
        <dbReference type="Proteomes" id="UP000298493"/>
    </source>
</evidence>
<feature type="transmembrane region" description="Helical" evidence="2">
    <location>
        <begin position="123"/>
        <end position="147"/>
    </location>
</feature>
<accession>A0A4Z1NWR2</accession>
<dbReference type="PANTHER" id="PTHR18640">
    <property type="entry name" value="SOLUTE CARRIER FAMILY 10 MEMBER 7"/>
    <property type="match status" value="1"/>
</dbReference>
<evidence type="ECO:0000256" key="2">
    <source>
        <dbReference type="SAM" id="Phobius"/>
    </source>
</evidence>
<dbReference type="Gene3D" id="1.20.1530.20">
    <property type="match status" value="1"/>
</dbReference>
<keyword evidence="2" id="KW-0812">Transmembrane</keyword>
<feature type="compositionally biased region" description="Basic and acidic residues" evidence="1">
    <location>
        <begin position="426"/>
        <end position="438"/>
    </location>
</feature>
<reference evidence="3 4" key="1">
    <citation type="submission" date="2019-04" db="EMBL/GenBank/DDBJ databases">
        <title>High contiguity whole genome sequence and gene annotation resource for two Venturia nashicola isolates.</title>
        <authorList>
            <person name="Prokchorchik M."/>
            <person name="Won K."/>
            <person name="Lee Y."/>
            <person name="Choi E.D."/>
            <person name="Segonzac C."/>
            <person name="Sohn K.H."/>
        </authorList>
    </citation>
    <scope>NUCLEOTIDE SEQUENCE [LARGE SCALE GENOMIC DNA]</scope>
    <source>
        <strain evidence="3 4">PRI2</strain>
    </source>
</reference>
<dbReference type="AlphaFoldDB" id="A0A4Z1NWR2"/>